<dbReference type="PANTHER" id="PTHR33119:SF1">
    <property type="entry name" value="FE2OG DIOXYGENASE DOMAIN-CONTAINING PROTEIN"/>
    <property type="match status" value="1"/>
</dbReference>
<dbReference type="Pfam" id="PF14033">
    <property type="entry name" value="DUF4246"/>
    <property type="match status" value="1"/>
</dbReference>
<evidence type="ECO:0000259" key="3">
    <source>
        <dbReference type="Pfam" id="PF21666"/>
    </source>
</evidence>
<dbReference type="RefSeq" id="XP_042995161.1">
    <property type="nucleotide sequence ID" value="XM_043139227.1"/>
</dbReference>
<organism evidence="4 5">
    <name type="scientific">Ustilaginoidea virens</name>
    <name type="common">Rice false smut fungus</name>
    <name type="synonym">Villosiclava virens</name>
    <dbReference type="NCBI Taxonomy" id="1159556"/>
    <lineage>
        <taxon>Eukaryota</taxon>
        <taxon>Fungi</taxon>
        <taxon>Dikarya</taxon>
        <taxon>Ascomycota</taxon>
        <taxon>Pezizomycotina</taxon>
        <taxon>Sordariomycetes</taxon>
        <taxon>Hypocreomycetidae</taxon>
        <taxon>Hypocreales</taxon>
        <taxon>Clavicipitaceae</taxon>
        <taxon>Ustilaginoidea</taxon>
    </lineage>
</organism>
<dbReference type="Proteomes" id="UP000027002">
    <property type="component" value="Chromosome 1"/>
</dbReference>
<evidence type="ECO:0000313" key="5">
    <source>
        <dbReference type="Proteomes" id="UP000027002"/>
    </source>
</evidence>
<dbReference type="InterPro" id="IPR049192">
    <property type="entry name" value="DUF4246_C"/>
</dbReference>
<keyword evidence="5" id="KW-1185">Reference proteome</keyword>
<feature type="domain" description="DUF4246" evidence="3">
    <location>
        <begin position="19"/>
        <end position="88"/>
    </location>
</feature>
<evidence type="ECO:0000313" key="4">
    <source>
        <dbReference type="EMBL" id="QUC17488.1"/>
    </source>
</evidence>
<feature type="compositionally biased region" description="Acidic residues" evidence="1">
    <location>
        <begin position="328"/>
        <end position="345"/>
    </location>
</feature>
<dbReference type="Pfam" id="PF21666">
    <property type="entry name" value="DUF4246_N"/>
    <property type="match status" value="1"/>
</dbReference>
<evidence type="ECO:0000256" key="1">
    <source>
        <dbReference type="SAM" id="MobiDB-lite"/>
    </source>
</evidence>
<dbReference type="OrthoDB" id="415532at2759"/>
<sequence>MDNMDQSVEQPRDANVPKLPGYGLPVDFMPPKGERFPVLVGDRDDGWLAATLTRRESCMLKVMEDLTNKPDWWRKVRDPSIAARWKDEILAVDWAAHHPYADFTPKMADACIEELLKKAHLYEATSLIPVLDYSAAVIKSDALVPDSLLQELSQAVKVLEEVPDDEKDWHPGSDRKVLDLVHPSLYPLTYGRSRILPAKEINAQDCLDHAGSGEIIPRPDAGDLQRWGNEEAFSCNYQWLPSNVAIGQEGDASITSYINNLHPVKHRNIYPIIERFITKSLPAWDLIYRWPDDMMFQRLSTAVVGPECSTEEACAESYECLPSNRPLDEDEPPREEDEEEDDGYDESERSRRDIKWFMETHPAMLPDAVLTAEASSDEQKQRLFSVTPDMVKTSGFFNSAQRLQVIVKLASIHLTPQNPRYDGGSWHIEGQLNEHICATALYYYDSDNISESRLAFRTSADTEELSFNLDYKQGDVRSIARTFAVDQEHEASTLQDVGSVLTKQGRAIFFPNVLQHQVQPFSLVDETRPGHRKILALFLVDPAIPVISTANVPPQQRHWWLAQDNLQRGSRLPPEITQMVLDNMHFVIGDDEAKRVRKELMSERTKMQRGATETLKQVNFNFCEH</sequence>
<dbReference type="InterPro" id="IPR049207">
    <property type="entry name" value="DUF4246_N"/>
</dbReference>
<feature type="region of interest" description="Disordered" evidence="1">
    <location>
        <begin position="319"/>
        <end position="349"/>
    </location>
</feature>
<proteinExistence type="predicted"/>
<evidence type="ECO:0000259" key="2">
    <source>
        <dbReference type="Pfam" id="PF14033"/>
    </source>
</evidence>
<reference evidence="4" key="1">
    <citation type="submission" date="2020-03" db="EMBL/GenBank/DDBJ databases">
        <title>A mixture of massive structural variations and highly conserved coding sequences in Ustilaginoidea virens genome.</title>
        <authorList>
            <person name="Zhang K."/>
            <person name="Zhao Z."/>
            <person name="Zhang Z."/>
            <person name="Li Y."/>
            <person name="Hsiang T."/>
            <person name="Sun W."/>
        </authorList>
    </citation>
    <scope>NUCLEOTIDE SEQUENCE</scope>
    <source>
        <strain evidence="4">UV-8b</strain>
    </source>
</reference>
<protein>
    <recommendedName>
        <fullName evidence="6">Duf1665 domain containing protein</fullName>
    </recommendedName>
</protein>
<dbReference type="AlphaFoldDB" id="A0A8E5HLI7"/>
<gene>
    <name evidence="4" type="ORF">UV8b_01729</name>
</gene>
<feature type="domain" description="DUF4246" evidence="2">
    <location>
        <begin position="106"/>
        <end position="561"/>
    </location>
</feature>
<dbReference type="GeneID" id="66062507"/>
<dbReference type="PANTHER" id="PTHR33119">
    <property type="entry name" value="IFI3P"/>
    <property type="match status" value="1"/>
</dbReference>
<dbReference type="EMBL" id="CP072753">
    <property type="protein sequence ID" value="QUC17488.1"/>
    <property type="molecule type" value="Genomic_DNA"/>
</dbReference>
<accession>A0A8E5HLI7</accession>
<dbReference type="KEGG" id="uvi:66062507"/>
<name>A0A8E5HLI7_USTVR</name>
<dbReference type="InterPro" id="IPR025340">
    <property type="entry name" value="DUF4246"/>
</dbReference>
<evidence type="ECO:0008006" key="6">
    <source>
        <dbReference type="Google" id="ProtNLM"/>
    </source>
</evidence>